<feature type="compositionally biased region" description="Pro residues" evidence="1">
    <location>
        <begin position="315"/>
        <end position="330"/>
    </location>
</feature>
<feature type="compositionally biased region" description="Polar residues" evidence="1">
    <location>
        <begin position="210"/>
        <end position="219"/>
    </location>
</feature>
<dbReference type="AlphaFoldDB" id="A0A3S4ANJ8"/>
<name>A0A3S4ANJ8_9PEZI</name>
<protein>
    <submittedName>
        <fullName evidence="2">247b1061-932e-4f66-a1f4-323c766dce27</fullName>
    </submittedName>
</protein>
<reference evidence="2 3" key="1">
    <citation type="submission" date="2018-04" db="EMBL/GenBank/DDBJ databases">
        <authorList>
            <person name="Huttner S."/>
            <person name="Dainat J."/>
        </authorList>
    </citation>
    <scope>NUCLEOTIDE SEQUENCE [LARGE SCALE GENOMIC DNA]</scope>
</reference>
<evidence type="ECO:0000313" key="2">
    <source>
        <dbReference type="EMBL" id="SPQ22132.1"/>
    </source>
</evidence>
<accession>A0A3S4ANJ8</accession>
<feature type="compositionally biased region" description="Polar residues" evidence="1">
    <location>
        <begin position="1"/>
        <end position="18"/>
    </location>
</feature>
<proteinExistence type="predicted"/>
<feature type="compositionally biased region" description="Basic and acidic residues" evidence="1">
    <location>
        <begin position="20"/>
        <end position="31"/>
    </location>
</feature>
<feature type="compositionally biased region" description="Polar residues" evidence="1">
    <location>
        <begin position="68"/>
        <end position="84"/>
    </location>
</feature>
<feature type="compositionally biased region" description="Basic and acidic residues" evidence="1">
    <location>
        <begin position="167"/>
        <end position="189"/>
    </location>
</feature>
<feature type="compositionally biased region" description="Low complexity" evidence="1">
    <location>
        <begin position="356"/>
        <end position="387"/>
    </location>
</feature>
<feature type="region of interest" description="Disordered" evidence="1">
    <location>
        <begin position="288"/>
        <end position="453"/>
    </location>
</feature>
<sequence>MSCNNRTPQRNHQESASMFDSDRILDRKIERQALPGSFSSNIGRKPPSPENKASVRSVRAMVRLFEQSARSSDSAKPQASRPSQASDTSGRAGGGSDGSEGCRAHHDNDNKDHEPVVRHTEPSMFPAALAFGCQVEEYSLTLLKHKSYFNNRPLARCLDDFCAKEKDSKPERVRAARDQANEPAVEKKRGNANGGKEGQADQGTCPITPPNRNQTSSPIQQLDSLRSGLLSWQGESERDTPGPGHKWTERDPREVDRFWCKNCPAWDEPPPAAFPRLNISAPSEVPIGDLLSEGSSGPWMHPPTWRSPFPLSSSSPPPPVPPLPALPPPSVSSASATTTTTNHYRRHVRHRHQPHSSKASTSISISTHSVAATDSRSSDASGSAQSMHSRERTHKTSTSSTATRSSRSGSSADLSAHRHHHYPPRTAPRRRLTAEEKLSEIDAFLSSDPERED</sequence>
<feature type="compositionally biased region" description="Basic residues" evidence="1">
    <location>
        <begin position="417"/>
        <end position="431"/>
    </location>
</feature>
<organism evidence="2 3">
    <name type="scientific">Thermothielavioides terrestris</name>
    <dbReference type="NCBI Taxonomy" id="2587410"/>
    <lineage>
        <taxon>Eukaryota</taxon>
        <taxon>Fungi</taxon>
        <taxon>Dikarya</taxon>
        <taxon>Ascomycota</taxon>
        <taxon>Pezizomycotina</taxon>
        <taxon>Sordariomycetes</taxon>
        <taxon>Sordariomycetidae</taxon>
        <taxon>Sordariales</taxon>
        <taxon>Chaetomiaceae</taxon>
        <taxon>Thermothielavioides</taxon>
    </lineage>
</organism>
<feature type="compositionally biased region" description="Basic and acidic residues" evidence="1">
    <location>
        <begin position="100"/>
        <end position="117"/>
    </location>
</feature>
<evidence type="ECO:0000256" key="1">
    <source>
        <dbReference type="SAM" id="MobiDB-lite"/>
    </source>
</evidence>
<feature type="compositionally biased region" description="Low complexity" evidence="1">
    <location>
        <begin position="396"/>
        <end position="412"/>
    </location>
</feature>
<feature type="region of interest" description="Disordered" evidence="1">
    <location>
        <begin position="1"/>
        <end position="117"/>
    </location>
</feature>
<feature type="compositionally biased region" description="Basic residues" evidence="1">
    <location>
        <begin position="343"/>
        <end position="355"/>
    </location>
</feature>
<gene>
    <name evidence="2" type="ORF">TT172_LOCUS4551</name>
</gene>
<dbReference type="Proteomes" id="UP000289323">
    <property type="component" value="Unassembled WGS sequence"/>
</dbReference>
<feature type="region of interest" description="Disordered" evidence="1">
    <location>
        <begin position="167"/>
        <end position="219"/>
    </location>
</feature>
<evidence type="ECO:0000313" key="3">
    <source>
        <dbReference type="Proteomes" id="UP000289323"/>
    </source>
</evidence>
<dbReference type="EMBL" id="OUUZ01000008">
    <property type="protein sequence ID" value="SPQ22132.1"/>
    <property type="molecule type" value="Genomic_DNA"/>
</dbReference>